<dbReference type="OrthoDB" id="5147328at2"/>
<protein>
    <submittedName>
        <fullName evidence="1">Peptidase family C69</fullName>
    </submittedName>
</protein>
<gene>
    <name evidence="1" type="ORF">DKG75_03055</name>
</gene>
<dbReference type="Proteomes" id="UP000246077">
    <property type="component" value="Unassembled WGS sequence"/>
</dbReference>
<dbReference type="Gene3D" id="3.60.60.10">
    <property type="entry name" value="Penicillin V Acylase, Chain A"/>
    <property type="match status" value="1"/>
</dbReference>
<comment type="caution">
    <text evidence="1">The sequence shown here is derived from an EMBL/GenBank/DDBJ whole genome shotgun (WGS) entry which is preliminary data.</text>
</comment>
<dbReference type="GO" id="GO:0070004">
    <property type="term" value="F:cysteine-type exopeptidase activity"/>
    <property type="evidence" value="ECO:0007669"/>
    <property type="project" value="InterPro"/>
</dbReference>
<reference evidence="2" key="1">
    <citation type="submission" date="2018-05" db="EMBL/GenBank/DDBJ databases">
        <title>Zavarzinia sp. HR-AS.</title>
        <authorList>
            <person name="Lee Y."/>
            <person name="Jeon C.O."/>
        </authorList>
    </citation>
    <scope>NUCLEOTIDE SEQUENCE [LARGE SCALE GENOMIC DNA]</scope>
    <source>
        <strain evidence="2">DSM 1231</strain>
    </source>
</reference>
<evidence type="ECO:0000313" key="2">
    <source>
        <dbReference type="Proteomes" id="UP000246077"/>
    </source>
</evidence>
<dbReference type="PANTHER" id="PTHR12994:SF17">
    <property type="entry name" value="LD30995P"/>
    <property type="match status" value="1"/>
</dbReference>
<evidence type="ECO:0000313" key="1">
    <source>
        <dbReference type="EMBL" id="PWR23566.1"/>
    </source>
</evidence>
<accession>A0A317EBH0</accession>
<name>A0A317EBH0_9PROT</name>
<dbReference type="GO" id="GO:0006508">
    <property type="term" value="P:proteolysis"/>
    <property type="evidence" value="ECO:0007669"/>
    <property type="project" value="InterPro"/>
</dbReference>
<dbReference type="InterPro" id="IPR005322">
    <property type="entry name" value="Peptidase_C69"/>
</dbReference>
<dbReference type="PANTHER" id="PTHR12994">
    <property type="entry name" value="SECERNIN"/>
    <property type="match status" value="1"/>
</dbReference>
<dbReference type="RefSeq" id="WP_109919598.1">
    <property type="nucleotide sequence ID" value="NZ_QGLF01000001.1"/>
</dbReference>
<dbReference type="GO" id="GO:0016805">
    <property type="term" value="F:dipeptidase activity"/>
    <property type="evidence" value="ECO:0007669"/>
    <property type="project" value="InterPro"/>
</dbReference>
<sequence>MCDTIVVPPSVSGGPMLFAKNSDREGGEAQAVEIRPRRTHAPGARLHATNLSLPQVYETAATLLCRPYWLWGAEMGVNEYGLAIGNEAVFSRVAPEAGPTLTGMDLVRLGLERARGAAEAAQVLITLIAAHGQGGNGGQRHHFPYDSAFLIADPREAFVLEAAGRHWALERVAGIRALSNHYSITSRYERLSDGAKEFARGRGWWSGQGAFDFSAAFARPLLGLAGRGRQRAARACALLARAPAGGIGLTDLMRLLRDHSPAGERPGWQPGGLLPATICAHGSAGPAKRAAQTTMSLVAGLERGLPALWATGGAAPCTALFRPFFIEAGMPAAEPAPTDRFDPACLWWRQERLHHAVVRDHAARLAAYGPARDALEAALVEEVERARAQAATRSAPERRRLLGDVARAAWTVAEDALARWTRIAEGVPIEHRPGPIFRYHRRQLSRRADIQNG</sequence>
<organism evidence="1 2">
    <name type="scientific">Zavarzinia compransoris</name>
    <dbReference type="NCBI Taxonomy" id="1264899"/>
    <lineage>
        <taxon>Bacteria</taxon>
        <taxon>Pseudomonadati</taxon>
        <taxon>Pseudomonadota</taxon>
        <taxon>Alphaproteobacteria</taxon>
        <taxon>Rhodospirillales</taxon>
        <taxon>Zavarziniaceae</taxon>
        <taxon>Zavarzinia</taxon>
    </lineage>
</organism>
<keyword evidence="2" id="KW-1185">Reference proteome</keyword>
<proteinExistence type="predicted"/>
<dbReference type="EMBL" id="QGLF01000001">
    <property type="protein sequence ID" value="PWR23566.1"/>
    <property type="molecule type" value="Genomic_DNA"/>
</dbReference>
<dbReference type="AlphaFoldDB" id="A0A317EBH0"/>